<dbReference type="InterPro" id="IPR036285">
    <property type="entry name" value="PRP4-like_sf"/>
</dbReference>
<dbReference type="Proteomes" id="UP000001058">
    <property type="component" value="Unassembled WGS sequence"/>
</dbReference>
<dbReference type="KEGG" id="vcn:VOLCADRAFT_107118"/>
<evidence type="ECO:0000256" key="3">
    <source>
        <dbReference type="ARBA" id="ARBA00018242"/>
    </source>
</evidence>
<comment type="subcellular location">
    <subcellularLocation>
        <location evidence="1">Nucleus</location>
    </subcellularLocation>
</comment>
<dbReference type="PANTHER" id="PTHR13007:SF19">
    <property type="entry name" value="PRE-MRNA-SPLICING FACTOR 18"/>
    <property type="match status" value="1"/>
</dbReference>
<feature type="region of interest" description="Disordered" evidence="8">
    <location>
        <begin position="381"/>
        <end position="400"/>
    </location>
</feature>
<accession>D8UC15</accession>
<gene>
    <name evidence="10" type="ORF">VOLCADRAFT_107118</name>
</gene>
<feature type="region of interest" description="Disordered" evidence="8">
    <location>
        <begin position="38"/>
        <end position="83"/>
    </location>
</feature>
<dbReference type="InterPro" id="IPR004098">
    <property type="entry name" value="Prp18"/>
</dbReference>
<dbReference type="FunCoup" id="D8UC15">
    <property type="interactions" value="1506"/>
</dbReference>
<feature type="compositionally biased region" description="Gly residues" evidence="8">
    <location>
        <begin position="159"/>
        <end position="174"/>
    </location>
</feature>
<evidence type="ECO:0000313" key="10">
    <source>
        <dbReference type="EMBL" id="EFJ42768.1"/>
    </source>
</evidence>
<keyword evidence="11" id="KW-1185">Reference proteome</keyword>
<organism evidence="11">
    <name type="scientific">Volvox carteri f. nagariensis</name>
    <dbReference type="NCBI Taxonomy" id="3068"/>
    <lineage>
        <taxon>Eukaryota</taxon>
        <taxon>Viridiplantae</taxon>
        <taxon>Chlorophyta</taxon>
        <taxon>core chlorophytes</taxon>
        <taxon>Chlorophyceae</taxon>
        <taxon>CS clade</taxon>
        <taxon>Chlamydomonadales</taxon>
        <taxon>Volvocaceae</taxon>
        <taxon>Volvox</taxon>
    </lineage>
</organism>
<dbReference type="RefSeq" id="XP_002956229.1">
    <property type="nucleotide sequence ID" value="XM_002956183.1"/>
</dbReference>
<dbReference type="OrthoDB" id="10261918at2759"/>
<dbReference type="SUPFAM" id="SSF158230">
    <property type="entry name" value="PRP4-like"/>
    <property type="match status" value="1"/>
</dbReference>
<dbReference type="EMBL" id="GL378379">
    <property type="protein sequence ID" value="EFJ42768.1"/>
    <property type="molecule type" value="Genomic_DNA"/>
</dbReference>
<dbReference type="Pfam" id="PF02840">
    <property type="entry name" value="Prp18"/>
    <property type="match status" value="1"/>
</dbReference>
<feature type="region of interest" description="Disordered" evidence="8">
    <location>
        <begin position="450"/>
        <end position="472"/>
    </location>
</feature>
<evidence type="ECO:0000259" key="9">
    <source>
        <dbReference type="SMART" id="SM00500"/>
    </source>
</evidence>
<feature type="region of interest" description="Disordered" evidence="8">
    <location>
        <begin position="1"/>
        <end position="22"/>
    </location>
</feature>
<feature type="domain" description="Pre-mRNA processing factor 4 (PRP4)-like" evidence="9">
    <location>
        <begin position="81"/>
        <end position="128"/>
    </location>
</feature>
<dbReference type="eggNOG" id="KOG2808">
    <property type="taxonomic scope" value="Eukaryota"/>
</dbReference>
<dbReference type="InterPro" id="IPR014906">
    <property type="entry name" value="PRP4-like"/>
</dbReference>
<dbReference type="GO" id="GO:0046540">
    <property type="term" value="C:U4/U6 x U5 tri-snRNP complex"/>
    <property type="evidence" value="ECO:0007669"/>
    <property type="project" value="TreeGrafter"/>
</dbReference>
<dbReference type="GO" id="GO:0000350">
    <property type="term" value="P:generation of catalytic spliceosome for second transesterification step"/>
    <property type="evidence" value="ECO:0007669"/>
    <property type="project" value="TreeGrafter"/>
</dbReference>
<keyword evidence="4" id="KW-0507">mRNA processing</keyword>
<dbReference type="GeneID" id="9619104"/>
<evidence type="ECO:0000256" key="6">
    <source>
        <dbReference type="ARBA" id="ARBA00023187"/>
    </source>
</evidence>
<name>D8UC15_VOLCA</name>
<evidence type="ECO:0000313" key="11">
    <source>
        <dbReference type="Proteomes" id="UP000001058"/>
    </source>
</evidence>
<dbReference type="Gene3D" id="4.10.280.110">
    <property type="entry name" value="Pre-mRNA processing factor 4 domain"/>
    <property type="match status" value="1"/>
</dbReference>
<protein>
    <recommendedName>
        <fullName evidence="3">Pre-mRNA-splicing factor 18</fullName>
    </recommendedName>
</protein>
<dbReference type="SUPFAM" id="SSF47938">
    <property type="entry name" value="Functional domain of the splicing factor Prp18"/>
    <property type="match status" value="1"/>
</dbReference>
<dbReference type="Pfam" id="PF08799">
    <property type="entry name" value="PRP4"/>
    <property type="match status" value="1"/>
</dbReference>
<dbReference type="InterPro" id="IPR039979">
    <property type="entry name" value="PRPF18"/>
</dbReference>
<dbReference type="GO" id="GO:0005682">
    <property type="term" value="C:U5 snRNP"/>
    <property type="evidence" value="ECO:0007669"/>
    <property type="project" value="TreeGrafter"/>
</dbReference>
<dbReference type="PANTHER" id="PTHR13007">
    <property type="entry name" value="PRE-MRNA SPLICING FACTOR-RELATED"/>
    <property type="match status" value="1"/>
</dbReference>
<comment type="similarity">
    <text evidence="2">Belongs to the PRP18 family.</text>
</comment>
<evidence type="ECO:0000256" key="8">
    <source>
        <dbReference type="SAM" id="MobiDB-lite"/>
    </source>
</evidence>
<dbReference type="InParanoid" id="D8UC15"/>
<dbReference type="STRING" id="3068.D8UC15"/>
<feature type="compositionally biased region" description="Basic and acidic residues" evidence="8">
    <location>
        <begin position="38"/>
        <end position="50"/>
    </location>
</feature>
<keyword evidence="7" id="KW-0539">Nucleus</keyword>
<evidence type="ECO:0000256" key="5">
    <source>
        <dbReference type="ARBA" id="ARBA00022728"/>
    </source>
</evidence>
<proteinExistence type="inferred from homology"/>
<reference evidence="10 11" key="1">
    <citation type="journal article" date="2010" name="Science">
        <title>Genomic analysis of organismal complexity in the multicellular green alga Volvox carteri.</title>
        <authorList>
            <person name="Prochnik S.E."/>
            <person name="Umen J."/>
            <person name="Nedelcu A.M."/>
            <person name="Hallmann A."/>
            <person name="Miller S.M."/>
            <person name="Nishii I."/>
            <person name="Ferris P."/>
            <person name="Kuo A."/>
            <person name="Mitros T."/>
            <person name="Fritz-Laylin L.K."/>
            <person name="Hellsten U."/>
            <person name="Chapman J."/>
            <person name="Simakov O."/>
            <person name="Rensing S.A."/>
            <person name="Terry A."/>
            <person name="Pangilinan J."/>
            <person name="Kapitonov V."/>
            <person name="Jurka J."/>
            <person name="Salamov A."/>
            <person name="Shapiro H."/>
            <person name="Schmutz J."/>
            <person name="Grimwood J."/>
            <person name="Lindquist E."/>
            <person name="Lucas S."/>
            <person name="Grigoriev I.V."/>
            <person name="Schmitt R."/>
            <person name="Kirk D."/>
            <person name="Rokhsar D.S."/>
        </authorList>
    </citation>
    <scope>NUCLEOTIDE SEQUENCE [LARGE SCALE GENOMIC DNA]</scope>
    <source>
        <strain evidence="11">f. Nagariensis / Eve</strain>
    </source>
</reference>
<keyword evidence="6" id="KW-0508">mRNA splicing</keyword>
<evidence type="ECO:0000256" key="7">
    <source>
        <dbReference type="ARBA" id="ARBA00023242"/>
    </source>
</evidence>
<sequence length="472" mass="51920">MDALKALTSKLKREAQDVAGPNKYIKRSQLEEARLQKIREEEAKEREEKERKRKLQLNDDNLQNSKAPKHDDAPPESPTVLTREEVIRRLRALGEPATLFAESDFDRLKRLRKAEAEMAVNMEDDMAGVAGKGNALIELQRQAQEKARLRALGGSKPAEGGGAGGAKGGAGPAGGKAPAAPADKADGEQADGSSATAGGPSAEDATLEAFKRAAAELAERRKEEAMAVEDRIAKYLKAWMREWEDDLEHRPDVVKDSSSGIQATFAYKQTARNMEPLYDRLRNRQLADELLTGLWMMVQAMRNRNYLHANDIYLKLAIGNAPWPIGVTSVGIHERSAREKISHVMNTNGQAHIMNDEATRKYFQSIKRLITQLQRLYPTDPSRSVDFDPVPDPGKGVQGEGCPKLALIEAERRGELPLALPAAPHFLDHDGSIRVPEKWSSILNRFRESSPSLAGLGEGNSREGSPAPGAKH</sequence>
<evidence type="ECO:0000256" key="4">
    <source>
        <dbReference type="ARBA" id="ARBA00022664"/>
    </source>
</evidence>
<keyword evidence="5" id="KW-0747">Spliceosome</keyword>
<dbReference type="AlphaFoldDB" id="D8UC15"/>
<dbReference type="GO" id="GO:0071021">
    <property type="term" value="C:U2-type post-spliceosomal complex"/>
    <property type="evidence" value="ECO:0007669"/>
    <property type="project" value="TreeGrafter"/>
</dbReference>
<evidence type="ECO:0000256" key="1">
    <source>
        <dbReference type="ARBA" id="ARBA00004123"/>
    </source>
</evidence>
<dbReference type="SMART" id="SM00500">
    <property type="entry name" value="SFM"/>
    <property type="match status" value="1"/>
</dbReference>
<evidence type="ECO:0000256" key="2">
    <source>
        <dbReference type="ARBA" id="ARBA00008137"/>
    </source>
</evidence>
<feature type="region of interest" description="Disordered" evidence="8">
    <location>
        <begin position="153"/>
        <end position="204"/>
    </location>
</feature>
<dbReference type="Gene3D" id="1.20.940.10">
    <property type="entry name" value="Functional domain of the splicing factor Prp18"/>
    <property type="match status" value="1"/>
</dbReference>